<keyword evidence="4 9" id="KW-0808">Transferase</keyword>
<dbReference type="InterPro" id="IPR022953">
    <property type="entry name" value="ATP_PFK"/>
</dbReference>
<evidence type="ECO:0000259" key="10">
    <source>
        <dbReference type="Pfam" id="PF00365"/>
    </source>
</evidence>
<dbReference type="InterPro" id="IPR000023">
    <property type="entry name" value="Phosphofructokinase_dom"/>
</dbReference>
<feature type="site" description="Important for catalytic activity; stabilizes the transition state when the phosphoryl donor is PPi" evidence="9">
    <location>
        <position position="125"/>
    </location>
</feature>
<evidence type="ECO:0000313" key="11">
    <source>
        <dbReference type="EMBL" id="MEU3779159.1"/>
    </source>
</evidence>
<dbReference type="PANTHER" id="PTHR13697">
    <property type="entry name" value="PHOSPHOFRUCTOKINASE"/>
    <property type="match status" value="1"/>
</dbReference>
<reference evidence="11 12" key="1">
    <citation type="submission" date="2024-06" db="EMBL/GenBank/DDBJ databases">
        <title>The Natural Products Discovery Center: Release of the First 8490 Sequenced Strains for Exploring Actinobacteria Biosynthetic Diversity.</title>
        <authorList>
            <person name="Kalkreuter E."/>
            <person name="Kautsar S.A."/>
            <person name="Yang D."/>
            <person name="Bader C.D."/>
            <person name="Teijaro C.N."/>
            <person name="Fluegel L."/>
            <person name="Davis C.M."/>
            <person name="Simpson J.R."/>
            <person name="Lauterbach L."/>
            <person name="Steele A.D."/>
            <person name="Gui C."/>
            <person name="Meng S."/>
            <person name="Li G."/>
            <person name="Viehrig K."/>
            <person name="Ye F."/>
            <person name="Su P."/>
            <person name="Kiefer A.F."/>
            <person name="Nichols A."/>
            <person name="Cepeda A.J."/>
            <person name="Yan W."/>
            <person name="Fan B."/>
            <person name="Jiang Y."/>
            <person name="Adhikari A."/>
            <person name="Zheng C.-J."/>
            <person name="Schuster L."/>
            <person name="Cowan T.M."/>
            <person name="Smanski M.J."/>
            <person name="Chevrette M.G."/>
            <person name="De Carvalho L.P.S."/>
            <person name="Shen B."/>
        </authorList>
    </citation>
    <scope>NUCLEOTIDE SEQUENCE [LARGE SCALE GENOMIC DNA]</scope>
    <source>
        <strain evidence="11 12">NPDC033843</strain>
    </source>
</reference>
<evidence type="ECO:0000256" key="8">
    <source>
        <dbReference type="ARBA" id="ARBA00023152"/>
    </source>
</evidence>
<comment type="pathway">
    <text evidence="2 9">Carbohydrate degradation; glycolysis; D-glyceraldehyde 3-phosphate and glycerone phosphate from D-glucose: step 3/4.</text>
</comment>
<comment type="subunit">
    <text evidence="9">Homodimer or homotetramer.</text>
</comment>
<feature type="binding site" description="in other chain" evidence="9">
    <location>
        <begin position="126"/>
        <end position="128"/>
    </location>
    <ligand>
        <name>substrate</name>
        <note>ligand shared between dimeric partners</note>
    </ligand>
</feature>
<dbReference type="InterPro" id="IPR015912">
    <property type="entry name" value="Phosphofructokinase_CS"/>
</dbReference>
<evidence type="ECO:0000256" key="4">
    <source>
        <dbReference type="ARBA" id="ARBA00022679"/>
    </source>
</evidence>
<dbReference type="PIRSF" id="PIRSF000532">
    <property type="entry name" value="ATP_PFK_prok"/>
    <property type="match status" value="1"/>
</dbReference>
<dbReference type="NCBIfam" id="NF002872">
    <property type="entry name" value="PRK03202.1"/>
    <property type="match status" value="1"/>
</dbReference>
<feature type="binding site" description="in other chain" evidence="9">
    <location>
        <position position="222"/>
    </location>
    <ligand>
        <name>substrate</name>
        <note>ligand shared between dimeric partners</note>
    </ligand>
</feature>
<dbReference type="Gene3D" id="3.40.50.450">
    <property type="match status" value="1"/>
</dbReference>
<feature type="site" description="Important for catalytic activity and substrate specificity; stabilizes the transition state when the phosphoryl donor is PPi; prevents ATP from binding by mimicking the alpha-phosphate group of ATP" evidence="9">
    <location>
        <position position="104"/>
    </location>
</feature>
<keyword evidence="3 9" id="KW-0963">Cytoplasm</keyword>
<dbReference type="RefSeq" id="WP_334580855.1">
    <property type="nucleotide sequence ID" value="NZ_JBEZVE010000001.1"/>
</dbReference>
<keyword evidence="6 9" id="KW-0418">Kinase</keyword>
<evidence type="ECO:0000256" key="1">
    <source>
        <dbReference type="ARBA" id="ARBA00001946"/>
    </source>
</evidence>
<dbReference type="EMBL" id="JBEZVE010000001">
    <property type="protein sequence ID" value="MEU3779159.1"/>
    <property type="molecule type" value="Genomic_DNA"/>
</dbReference>
<accession>A0ABV2Z9D7</accession>
<dbReference type="InterPro" id="IPR012003">
    <property type="entry name" value="ATP_PFK_prok-type"/>
</dbReference>
<comment type="cofactor">
    <cofactor evidence="1 9">
        <name>Mg(2+)</name>
        <dbReference type="ChEBI" id="CHEBI:18420"/>
    </cofactor>
</comment>
<keyword evidence="12" id="KW-1185">Reference proteome</keyword>
<dbReference type="EC" id="2.7.1.90" evidence="9"/>
<feature type="binding site" evidence="9">
    <location>
        <position position="266"/>
    </location>
    <ligand>
        <name>substrate</name>
        <note>ligand shared between dimeric partners</note>
    </ligand>
</feature>
<feature type="binding site" evidence="9">
    <location>
        <position position="163"/>
    </location>
    <ligand>
        <name>substrate</name>
        <note>ligand shared between dimeric partners</note>
    </ligand>
</feature>
<dbReference type="InterPro" id="IPR012829">
    <property type="entry name" value="Phosphofructokinase_III"/>
</dbReference>
<gene>
    <name evidence="9" type="primary">pfp</name>
    <name evidence="11" type="ORF">AB0E89_00975</name>
</gene>
<evidence type="ECO:0000256" key="7">
    <source>
        <dbReference type="ARBA" id="ARBA00022842"/>
    </source>
</evidence>
<feature type="domain" description="Phosphofructokinase" evidence="10">
    <location>
        <begin position="2"/>
        <end position="298"/>
    </location>
</feature>
<protein>
    <recommendedName>
        <fullName evidence="9">Pyrophosphate--fructose 6-phosphate 1-phosphotransferase</fullName>
        <ecNumber evidence="9">2.7.1.90</ecNumber>
    </recommendedName>
    <alternativeName>
        <fullName evidence="9">6-phosphofructokinase, pyrophosphate dependent</fullName>
    </alternativeName>
    <alternativeName>
        <fullName evidence="9">PPi-dependent phosphofructokinase</fullName>
        <shortName evidence="9">PPi-PFK</shortName>
    </alternativeName>
    <alternativeName>
        <fullName evidence="9">Pyrophosphate-dependent 6-phosphofructose-1-kinase</fullName>
    </alternativeName>
</protein>
<dbReference type="PRINTS" id="PR00476">
    <property type="entry name" value="PHFRCTKINASE"/>
</dbReference>
<comment type="subcellular location">
    <subcellularLocation>
        <location evidence="9">Cytoplasm</location>
    </subcellularLocation>
</comment>
<feature type="binding site" evidence="9">
    <location>
        <position position="103"/>
    </location>
    <ligand>
        <name>Mg(2+)</name>
        <dbReference type="ChEBI" id="CHEBI:18420"/>
        <note>catalytic</note>
    </ligand>
</feature>
<dbReference type="SUPFAM" id="SSF53784">
    <property type="entry name" value="Phosphofructokinase"/>
    <property type="match status" value="1"/>
</dbReference>
<dbReference type="PROSITE" id="PS00433">
    <property type="entry name" value="PHOSPHOFRUCTOKINASE"/>
    <property type="match status" value="1"/>
</dbReference>
<dbReference type="Proteomes" id="UP001550739">
    <property type="component" value="Unassembled WGS sequence"/>
</dbReference>
<organism evidence="11 12">
    <name type="scientific">Streptomyces sp. 900129855</name>
    <dbReference type="NCBI Taxonomy" id="3155129"/>
    <lineage>
        <taxon>Bacteria</taxon>
        <taxon>Bacillati</taxon>
        <taxon>Actinomycetota</taxon>
        <taxon>Actinomycetes</taxon>
        <taxon>Kitasatosporales</taxon>
        <taxon>Streptomycetaceae</taxon>
        <taxon>Streptomyces</taxon>
    </lineage>
</organism>
<comment type="similarity">
    <text evidence="9">Belongs to the phosphofructokinase type A (PFKA) family. Mixed-substrate PFK group III subfamily.</text>
</comment>
<keyword evidence="7 9" id="KW-0460">Magnesium</keyword>
<dbReference type="InterPro" id="IPR035966">
    <property type="entry name" value="PKF_sf"/>
</dbReference>
<comment type="caution">
    <text evidence="11">The sequence shown here is derived from an EMBL/GenBank/DDBJ whole genome shotgun (WGS) entry which is preliminary data.</text>
</comment>
<comment type="activity regulation">
    <text evidence="9">Non-allosteric.</text>
</comment>
<dbReference type="Gene3D" id="3.40.50.460">
    <property type="entry name" value="Phosphofructokinase domain"/>
    <property type="match status" value="1"/>
</dbReference>
<dbReference type="HAMAP" id="MF_01976">
    <property type="entry name" value="Phosphofructokinase_III"/>
    <property type="match status" value="1"/>
</dbReference>
<evidence type="ECO:0000256" key="2">
    <source>
        <dbReference type="ARBA" id="ARBA00004679"/>
    </source>
</evidence>
<evidence type="ECO:0000256" key="3">
    <source>
        <dbReference type="ARBA" id="ARBA00022490"/>
    </source>
</evidence>
<feature type="active site" description="Proton acceptor" evidence="9">
    <location>
        <position position="128"/>
    </location>
</feature>
<evidence type="ECO:0000256" key="9">
    <source>
        <dbReference type="HAMAP-Rule" id="MF_01976"/>
    </source>
</evidence>
<keyword evidence="5 9" id="KW-0479">Metal-binding</keyword>
<dbReference type="Pfam" id="PF00365">
    <property type="entry name" value="PFK"/>
    <property type="match status" value="1"/>
</dbReference>
<proteinExistence type="inferred from homology"/>
<keyword evidence="8 9" id="KW-0324">Glycolysis</keyword>
<dbReference type="PANTHER" id="PTHR13697:SF52">
    <property type="entry name" value="ATP-DEPENDENT 6-PHOSPHOFRUCTOKINASE 3"/>
    <property type="match status" value="1"/>
</dbReference>
<comment type="catalytic activity">
    <reaction evidence="9">
        <text>beta-D-fructose 6-phosphate + diphosphate = beta-D-fructose 1,6-bisphosphate + phosphate + H(+)</text>
        <dbReference type="Rhea" id="RHEA:13613"/>
        <dbReference type="ChEBI" id="CHEBI:15378"/>
        <dbReference type="ChEBI" id="CHEBI:32966"/>
        <dbReference type="ChEBI" id="CHEBI:33019"/>
        <dbReference type="ChEBI" id="CHEBI:43474"/>
        <dbReference type="ChEBI" id="CHEBI:57634"/>
        <dbReference type="EC" id="2.7.1.90"/>
    </reaction>
</comment>
<dbReference type="NCBIfam" id="TIGR02483">
    <property type="entry name" value="PFK_mixed"/>
    <property type="match status" value="1"/>
</dbReference>
<comment type="function">
    <text evidence="9">Catalyzes the phosphorylation of D-fructose 6-phosphate, the first committing step of glycolysis. Uses inorganic phosphate (PPi) as phosphoryl donor instead of ATP like common ATP-dependent phosphofructokinases (ATP-PFKs), which renders the reaction reversible, and can thus function both in glycolysis and gluconeogenesis. Consistently, PPi-PFK can replace the enzymes of both the forward (ATP-PFK) and reverse (fructose-bisphosphatase (FBPase)) reactions.</text>
</comment>
<feature type="binding site" description="in other chain" evidence="9">
    <location>
        <begin position="170"/>
        <end position="172"/>
    </location>
    <ligand>
        <name>substrate</name>
        <note>ligand shared between dimeric partners</note>
    </ligand>
</feature>
<comment type="caution">
    <text evidence="9">Lacks conserved residue(s) required for the propagation of feature annotation.</text>
</comment>
<feature type="binding site" description="in other chain" evidence="9">
    <location>
        <begin position="272"/>
        <end position="275"/>
    </location>
    <ligand>
        <name>substrate</name>
        <note>ligand shared between dimeric partners</note>
    </ligand>
</feature>
<evidence type="ECO:0000256" key="6">
    <source>
        <dbReference type="ARBA" id="ARBA00022777"/>
    </source>
</evidence>
<sequence length="342" mass="36652">MRVGVLTGGGDCPGLNAVIRAVVRKGVQNYGHEFIGFRDGWRGLLNGRTVPLGIPAVRGILPRGGTILGSSRTNPLKEEDGVRRIRDTLAEQRVDALVTIGGEDTLGVAARLCDEFAVPCVGVPKTIDNDLSATDYTFGFDTAVGIATEAIDRLHTTAESHMRVLVVEVMGRHAGWIALHSGLAGGANVILIPEQRFDVEQVCAWVASRFRASYAPIVVVAEGAMPRDGDVVLKDGSLDSFGHVRLSGVGEWLAKEIERRTGNEARTTVLGHVQRGGTPSAFDRWLATRFGLHAIDAVHEGDFGKMVALRGTDIVRVPIAEATARLKTVDPKLYAEVGVFFG</sequence>
<evidence type="ECO:0000256" key="5">
    <source>
        <dbReference type="ARBA" id="ARBA00022723"/>
    </source>
</evidence>
<name>A0ABV2Z9D7_9ACTN</name>
<evidence type="ECO:0000313" key="12">
    <source>
        <dbReference type="Proteomes" id="UP001550739"/>
    </source>
</evidence>
<feature type="binding site" evidence="9">
    <location>
        <position position="10"/>
    </location>
    <ligand>
        <name>diphosphate</name>
        <dbReference type="ChEBI" id="CHEBI:33019"/>
    </ligand>
</feature>